<evidence type="ECO:0000313" key="3">
    <source>
        <dbReference type="Proteomes" id="UP000288096"/>
    </source>
</evidence>
<dbReference type="NCBIfam" id="TIGR02605">
    <property type="entry name" value="CxxC_CxxC_SSSS"/>
    <property type="match status" value="1"/>
</dbReference>
<protein>
    <recommendedName>
        <fullName evidence="1">Putative regulatory protein FmdB zinc ribbon domain-containing protein</fullName>
    </recommendedName>
</protein>
<reference evidence="3" key="1">
    <citation type="submission" date="2017-11" db="EMBL/GenBank/DDBJ databases">
        <authorList>
            <person name="Watanabe M."/>
            <person name="Kojima H."/>
        </authorList>
    </citation>
    <scope>NUCLEOTIDE SEQUENCE [LARGE SCALE GENOMIC DNA]</scope>
    <source>
        <strain evidence="3">Tokyo 01</strain>
    </source>
</reference>
<dbReference type="EMBL" id="BEXT01000001">
    <property type="protein sequence ID" value="GBC59903.1"/>
    <property type="molecule type" value="Genomic_DNA"/>
</dbReference>
<reference evidence="3" key="2">
    <citation type="submission" date="2019-01" db="EMBL/GenBank/DDBJ databases">
        <title>Genome sequence of Desulfonema ishimotonii strain Tokyo 01.</title>
        <authorList>
            <person name="Fukui M."/>
        </authorList>
    </citation>
    <scope>NUCLEOTIDE SEQUENCE [LARGE SCALE GENOMIC DNA]</scope>
    <source>
        <strain evidence="3">Tokyo 01</strain>
    </source>
</reference>
<organism evidence="2 3">
    <name type="scientific">Desulfonema ishimotonii</name>
    <dbReference type="NCBI Taxonomy" id="45657"/>
    <lineage>
        <taxon>Bacteria</taxon>
        <taxon>Pseudomonadati</taxon>
        <taxon>Thermodesulfobacteriota</taxon>
        <taxon>Desulfobacteria</taxon>
        <taxon>Desulfobacterales</taxon>
        <taxon>Desulfococcaceae</taxon>
        <taxon>Desulfonema</taxon>
    </lineage>
</organism>
<dbReference type="InterPro" id="IPR013429">
    <property type="entry name" value="Regulatory_FmdB_Zinc_ribbon"/>
</dbReference>
<dbReference type="AlphaFoldDB" id="A0A401FSH5"/>
<comment type="caution">
    <text evidence="2">The sequence shown here is derived from an EMBL/GenBank/DDBJ whole genome shotgun (WGS) entry which is preliminary data.</text>
</comment>
<dbReference type="Proteomes" id="UP000288096">
    <property type="component" value="Unassembled WGS sequence"/>
</dbReference>
<proteinExistence type="predicted"/>
<evidence type="ECO:0000313" key="2">
    <source>
        <dbReference type="EMBL" id="GBC59903.1"/>
    </source>
</evidence>
<dbReference type="SMART" id="SM00834">
    <property type="entry name" value="CxxC_CXXC_SSSS"/>
    <property type="match status" value="1"/>
</dbReference>
<sequence length="74" mass="7654">MPFYEFECSCGTVTEELVKMGTEEVVCPKCGKKAKKIMSCCTFSLKGGGWYADGYASKGGGSSSKCGGSSKSGA</sequence>
<feature type="domain" description="Putative regulatory protein FmdB zinc ribbon" evidence="1">
    <location>
        <begin position="1"/>
        <end position="39"/>
    </location>
</feature>
<gene>
    <name evidence="2" type="ORF">DENIS_0845</name>
</gene>
<accession>A0A401FSH5</accession>
<keyword evidence="3" id="KW-1185">Reference proteome</keyword>
<dbReference type="Pfam" id="PF09723">
    <property type="entry name" value="Zn_ribbon_8"/>
    <property type="match status" value="1"/>
</dbReference>
<evidence type="ECO:0000259" key="1">
    <source>
        <dbReference type="SMART" id="SM00834"/>
    </source>
</evidence>
<name>A0A401FSH5_9BACT</name>